<name>A0A9N8W689_9GLOM</name>
<dbReference type="EMBL" id="CAJVPS010000342">
    <property type="protein sequence ID" value="CAG8478774.1"/>
    <property type="molecule type" value="Genomic_DNA"/>
</dbReference>
<keyword evidence="2" id="KW-1185">Reference proteome</keyword>
<protein>
    <submittedName>
        <fullName evidence="1">11060_t:CDS:1</fullName>
    </submittedName>
</protein>
<dbReference type="AlphaFoldDB" id="A0A9N8W689"/>
<accession>A0A9N8W689</accession>
<sequence length="53" mass="6072">MYQTTDPHEGWQLALPAMVPHSSEGWQLALPAMVPHSSEGWQWQTRQIDTSRP</sequence>
<reference evidence="1" key="1">
    <citation type="submission" date="2021-06" db="EMBL/GenBank/DDBJ databases">
        <authorList>
            <person name="Kallberg Y."/>
            <person name="Tangrot J."/>
            <person name="Rosling A."/>
        </authorList>
    </citation>
    <scope>NUCLEOTIDE SEQUENCE</scope>
    <source>
        <strain evidence="1">FL130A</strain>
    </source>
</reference>
<dbReference type="Proteomes" id="UP000789508">
    <property type="component" value="Unassembled WGS sequence"/>
</dbReference>
<comment type="caution">
    <text evidence="1">The sequence shown here is derived from an EMBL/GenBank/DDBJ whole genome shotgun (WGS) entry which is preliminary data.</text>
</comment>
<organism evidence="1 2">
    <name type="scientific">Ambispora leptoticha</name>
    <dbReference type="NCBI Taxonomy" id="144679"/>
    <lineage>
        <taxon>Eukaryota</taxon>
        <taxon>Fungi</taxon>
        <taxon>Fungi incertae sedis</taxon>
        <taxon>Mucoromycota</taxon>
        <taxon>Glomeromycotina</taxon>
        <taxon>Glomeromycetes</taxon>
        <taxon>Archaeosporales</taxon>
        <taxon>Ambisporaceae</taxon>
        <taxon>Ambispora</taxon>
    </lineage>
</organism>
<gene>
    <name evidence="1" type="ORF">ALEPTO_LOCUS2379</name>
</gene>
<evidence type="ECO:0000313" key="1">
    <source>
        <dbReference type="EMBL" id="CAG8478774.1"/>
    </source>
</evidence>
<proteinExistence type="predicted"/>
<evidence type="ECO:0000313" key="2">
    <source>
        <dbReference type="Proteomes" id="UP000789508"/>
    </source>
</evidence>